<accession>A0A0N7G7M5</accession>
<gene>
    <name evidence="1" type="ORF">ceV_295</name>
</gene>
<dbReference type="Proteomes" id="UP000203826">
    <property type="component" value="Segment"/>
</dbReference>
<sequence length="549" mass="61048">MSITFYNTNDPKQIILSNLTEKDNLLGVNENKIDLASNSIKKTNQLPNAHQNNLSTEFQGGQYIHPGGLFNRNWKGLVTDQIIDQNSGKTFGTISSIQIKLNVPTSSRPQINFPSDGFTYAANDKSDPSQYNRAPRGLSSIYNYADPSNNPNIAIIGRYSGIYTTARGRGAGRTGSLNPIKHWRKQLSPSQGHITGKPSLNHVMWNPGGTTLDNSCCLVNLNQKDWQHKDQKGILNQYLANGYRDIENCNCSTWTDKNGIIHSTDVIRNSLSNYQPVYFNNPERVVRPRSSQTKIKKNYFTTGAAYLKSRVKLYEQNQLLSTANTMLGKSNELFMQNGKPLNQELPPSNQNWVYAENTIDKNGNRVGSQAFNSTYCVSDPSACCHYKNEMDKCQVPITFKPNNPFFAKQGAVDSSTRILQAKYNTIITNNNDFAQGNDIKFANVAGKGMNVYLTAGKQNSKVITLPGATPVKYRGDAYRSQAPYFVKNKYQRIAACSQNILNAFSYQSSIRSRSRLNGIGNREPSGGTGRTTVCFLKVSDALPPYGRGI</sequence>
<name>A0A0N7G7M5_9VIRU</name>
<dbReference type="KEGG" id="vg:26049162"/>
<keyword evidence="2" id="KW-1185">Reference proteome</keyword>
<organism evidence="1 2">
    <name type="scientific">Chrysochromulina ericina virus CeV-01B</name>
    <dbReference type="NCBI Taxonomy" id="3070830"/>
    <lineage>
        <taxon>Viruses</taxon>
        <taxon>Varidnaviria</taxon>
        <taxon>Bamfordvirae</taxon>
        <taxon>Nucleocytoviricota</taxon>
        <taxon>Megaviricetes</taxon>
        <taxon>Imitervirales</taxon>
        <taxon>Mesomimiviridae</taxon>
        <taxon>Tethysvirus</taxon>
        <taxon>Tethysvirus raunefjordenense</taxon>
    </lineage>
</organism>
<protein>
    <submittedName>
        <fullName evidence="1">Uncharacterized protein</fullName>
    </submittedName>
</protein>
<reference evidence="1 2" key="1">
    <citation type="journal article" date="2015" name="Genome Announc.">
        <title>The 474-Kilobase-Pair Complete Genome Sequence of CeV-01B, a Virus Infecting Haptolina (Chrysochromulina) ericina (Prymnesiophyceae).</title>
        <authorList>
            <person name="Gallot-Lavallee L."/>
            <person name="Pagarete A."/>
            <person name="Legendre M."/>
            <person name="Santini S."/>
            <person name="Sandaa R.A."/>
            <person name="Himmelbauer H."/>
            <person name="Ogata H."/>
            <person name="Bratbak G."/>
            <person name="Claverie J.M."/>
        </authorList>
    </citation>
    <scope>NUCLEOTIDE SEQUENCE [LARGE SCALE GENOMIC DNA]</scope>
    <source>
        <strain evidence="1">CeV-01B</strain>
    </source>
</reference>
<proteinExistence type="predicted"/>
<evidence type="ECO:0000313" key="1">
    <source>
        <dbReference type="EMBL" id="ALH23201.1"/>
    </source>
</evidence>
<evidence type="ECO:0000313" key="2">
    <source>
        <dbReference type="Proteomes" id="UP000203826"/>
    </source>
</evidence>
<dbReference type="EMBL" id="KT820662">
    <property type="protein sequence ID" value="ALH23201.1"/>
    <property type="molecule type" value="Genomic_DNA"/>
</dbReference>